<gene>
    <name evidence="1" type="ORF">BSL78_21033</name>
</gene>
<dbReference type="Proteomes" id="UP000230750">
    <property type="component" value="Unassembled WGS sequence"/>
</dbReference>
<dbReference type="EMBL" id="MRZV01000960">
    <property type="protein sequence ID" value="PIK42124.1"/>
    <property type="molecule type" value="Genomic_DNA"/>
</dbReference>
<reference evidence="1 2" key="1">
    <citation type="journal article" date="2017" name="PLoS Biol.">
        <title>The sea cucumber genome provides insights into morphological evolution and visceral regeneration.</title>
        <authorList>
            <person name="Zhang X."/>
            <person name="Sun L."/>
            <person name="Yuan J."/>
            <person name="Sun Y."/>
            <person name="Gao Y."/>
            <person name="Zhang L."/>
            <person name="Li S."/>
            <person name="Dai H."/>
            <person name="Hamel J.F."/>
            <person name="Liu C."/>
            <person name="Yu Y."/>
            <person name="Liu S."/>
            <person name="Lin W."/>
            <person name="Guo K."/>
            <person name="Jin S."/>
            <person name="Xu P."/>
            <person name="Storey K.B."/>
            <person name="Huan P."/>
            <person name="Zhang T."/>
            <person name="Zhou Y."/>
            <person name="Zhang J."/>
            <person name="Lin C."/>
            <person name="Li X."/>
            <person name="Xing L."/>
            <person name="Huo D."/>
            <person name="Sun M."/>
            <person name="Wang L."/>
            <person name="Mercier A."/>
            <person name="Li F."/>
            <person name="Yang H."/>
            <person name="Xiang J."/>
        </authorList>
    </citation>
    <scope>NUCLEOTIDE SEQUENCE [LARGE SCALE GENOMIC DNA]</scope>
    <source>
        <strain evidence="1">Shaxun</strain>
        <tissue evidence="1">Muscle</tissue>
    </source>
</reference>
<evidence type="ECO:0000313" key="2">
    <source>
        <dbReference type="Proteomes" id="UP000230750"/>
    </source>
</evidence>
<proteinExistence type="predicted"/>
<accession>A0A2G8K2A7</accession>
<dbReference type="AlphaFoldDB" id="A0A2G8K2A7"/>
<sequence>MYESENVEDILDIHLNAEAVKPSTLLQNYTSHSKMKVVRLDERYHQNAFKLFMGKCLRSNLHFDSISIGAECPLKFLLSLTLPMVDTVELRNLSYVNKESSHTVVNIILWAMATNVNNRIRFLKGNVPAKIDSELIIKCNTTIAYNSDGSDRGNDQILDLESGTWMKPSGTAIAKGKIRSALQ</sequence>
<evidence type="ECO:0000313" key="1">
    <source>
        <dbReference type="EMBL" id="PIK42124.1"/>
    </source>
</evidence>
<protein>
    <submittedName>
        <fullName evidence="1">Uncharacterized protein</fullName>
    </submittedName>
</protein>
<name>A0A2G8K2A7_STIJA</name>
<organism evidence="1 2">
    <name type="scientific">Stichopus japonicus</name>
    <name type="common">Sea cucumber</name>
    <dbReference type="NCBI Taxonomy" id="307972"/>
    <lineage>
        <taxon>Eukaryota</taxon>
        <taxon>Metazoa</taxon>
        <taxon>Echinodermata</taxon>
        <taxon>Eleutherozoa</taxon>
        <taxon>Echinozoa</taxon>
        <taxon>Holothuroidea</taxon>
        <taxon>Aspidochirotacea</taxon>
        <taxon>Aspidochirotida</taxon>
        <taxon>Stichopodidae</taxon>
        <taxon>Apostichopus</taxon>
    </lineage>
</organism>
<comment type="caution">
    <text evidence="1">The sequence shown here is derived from an EMBL/GenBank/DDBJ whole genome shotgun (WGS) entry which is preliminary data.</text>
</comment>
<keyword evidence="2" id="KW-1185">Reference proteome</keyword>